<keyword evidence="2" id="KW-1185">Reference proteome</keyword>
<reference evidence="1" key="1">
    <citation type="submission" date="2022-01" db="EMBL/GenBank/DDBJ databases">
        <authorList>
            <person name="Jo J.-H."/>
            <person name="Im W.-T."/>
        </authorList>
    </citation>
    <scope>NUCLEOTIDE SEQUENCE</scope>
    <source>
        <strain evidence="1">XY25</strain>
    </source>
</reference>
<dbReference type="RefSeq" id="WP_275710810.1">
    <property type="nucleotide sequence ID" value="NZ_JAKLTN010000002.1"/>
</dbReference>
<comment type="caution">
    <text evidence="1">The sequence shown here is derived from an EMBL/GenBank/DDBJ whole genome shotgun (WGS) entry which is preliminary data.</text>
</comment>
<name>A0ABS9K353_9RHOO</name>
<accession>A0ABS9K353</accession>
<gene>
    <name evidence="1" type="ORF">LZ012_11245</name>
</gene>
<evidence type="ECO:0000313" key="1">
    <source>
        <dbReference type="EMBL" id="MCG2577571.1"/>
    </source>
</evidence>
<dbReference type="InterPro" id="IPR032314">
    <property type="entry name" value="DUF4845"/>
</dbReference>
<organism evidence="1 2">
    <name type="scientific">Dechloromonas hankyongensis</name>
    <dbReference type="NCBI Taxonomy" id="2908002"/>
    <lineage>
        <taxon>Bacteria</taxon>
        <taxon>Pseudomonadati</taxon>
        <taxon>Pseudomonadota</taxon>
        <taxon>Betaproteobacteria</taxon>
        <taxon>Rhodocyclales</taxon>
        <taxon>Azonexaceae</taxon>
        <taxon>Dechloromonas</taxon>
    </lineage>
</organism>
<dbReference type="EMBL" id="JAKLTN010000002">
    <property type="protein sequence ID" value="MCG2577571.1"/>
    <property type="molecule type" value="Genomic_DNA"/>
</dbReference>
<dbReference type="Proteomes" id="UP001165384">
    <property type="component" value="Unassembled WGS sequence"/>
</dbReference>
<dbReference type="Pfam" id="PF16137">
    <property type="entry name" value="DUF4845"/>
    <property type="match status" value="1"/>
</dbReference>
<protein>
    <submittedName>
        <fullName evidence="1">DUF4845 domain-containing protein</fullName>
    </submittedName>
</protein>
<evidence type="ECO:0000313" key="2">
    <source>
        <dbReference type="Proteomes" id="UP001165384"/>
    </source>
</evidence>
<sequence length="117" mass="13032">MKKQRGVALSGLLFWSIVLVLGAVLGMKVLPTFIEYNKILKDAKATVSKMGPDSTVADVRRTFDRFAEIDMLDFPSTQLDVTKDGGRIVIEFAYEKRIPLFWNVSLLIDYKGSTAGS</sequence>
<proteinExistence type="predicted"/>